<feature type="signal peptide" evidence="8">
    <location>
        <begin position="1"/>
        <end position="33"/>
    </location>
</feature>
<dbReference type="InterPro" id="IPR039424">
    <property type="entry name" value="SBP_5"/>
</dbReference>
<dbReference type="FunFam" id="3.10.105.10:FF:000003">
    <property type="entry name" value="Glutathione ABC transporter substrate-binding protein GsiB"/>
    <property type="match status" value="1"/>
</dbReference>
<dbReference type="SUPFAM" id="SSF53850">
    <property type="entry name" value="Periplasmic binding protein-like II"/>
    <property type="match status" value="1"/>
</dbReference>
<dbReference type="AlphaFoldDB" id="A0A071M4B3"/>
<dbReference type="GO" id="GO:1904680">
    <property type="term" value="F:peptide transmembrane transporter activity"/>
    <property type="evidence" value="ECO:0007669"/>
    <property type="project" value="TreeGrafter"/>
</dbReference>
<keyword evidence="7" id="KW-0574">Periplasm</keyword>
<evidence type="ECO:0000256" key="4">
    <source>
        <dbReference type="ARBA" id="ARBA00017393"/>
    </source>
</evidence>
<dbReference type="OrthoDB" id="9801799at2"/>
<evidence type="ECO:0000256" key="8">
    <source>
        <dbReference type="SAM" id="SignalP"/>
    </source>
</evidence>
<accession>A0A071M4B3</accession>
<evidence type="ECO:0000256" key="6">
    <source>
        <dbReference type="ARBA" id="ARBA00022729"/>
    </source>
</evidence>
<keyword evidence="5" id="KW-0813">Transport</keyword>
<dbReference type="PROSITE" id="PS01040">
    <property type="entry name" value="SBP_BACTERIAL_5"/>
    <property type="match status" value="1"/>
</dbReference>
<evidence type="ECO:0000256" key="2">
    <source>
        <dbReference type="ARBA" id="ARBA00004418"/>
    </source>
</evidence>
<comment type="subcellular location">
    <subcellularLocation>
        <location evidence="2">Periplasm</location>
    </subcellularLocation>
</comment>
<protein>
    <recommendedName>
        <fullName evidence="4">Glutathione-binding protein GsiB</fullName>
    </recommendedName>
</protein>
<dbReference type="GO" id="GO:0042938">
    <property type="term" value="P:dipeptide transport"/>
    <property type="evidence" value="ECO:0007669"/>
    <property type="project" value="TreeGrafter"/>
</dbReference>
<evidence type="ECO:0000256" key="5">
    <source>
        <dbReference type="ARBA" id="ARBA00022448"/>
    </source>
</evidence>
<dbReference type="NCBIfam" id="NF011942">
    <property type="entry name" value="PRK15413.1"/>
    <property type="match status" value="1"/>
</dbReference>
<dbReference type="GO" id="GO:0043190">
    <property type="term" value="C:ATP-binding cassette (ABC) transporter complex"/>
    <property type="evidence" value="ECO:0007669"/>
    <property type="project" value="InterPro"/>
</dbReference>
<reference evidence="10" key="1">
    <citation type="submission" date="2014-04" db="EMBL/GenBank/DDBJ databases">
        <title>In planta biocontrol of soil-borne Fusarium wilt of banana through a plant endophytic bacterium, Burkholderia cenocepacia 869T2.</title>
        <authorList>
            <person name="Ho Y.-N."/>
            <person name="Chiang H.-M."/>
            <person name="Chao C.-P."/>
            <person name="Su C.-C."/>
            <person name="Hsu H.-F."/>
            <person name="Guo C.-T."/>
            <person name="Hsieh J.-L."/>
            <person name="Huang C.-C."/>
        </authorList>
    </citation>
    <scope>NUCLEOTIDE SEQUENCE [LARGE SCALE GENOMIC DNA]</scope>
    <source>
        <strain evidence="10">869T2</strain>
    </source>
</reference>
<sequence length="520" mass="57601">MNKPYSFPMFRPRALFAAGAGALALSVAVPAFAQQNVVVAVYSTFTTMDPYDANDTVSQAVVKSFYEGLFGFDRNMKLVNVLATSYTASPDAKVYTVKLREGVKFHDGTDFNAAAVKANFDRVTDPANKLKRYGLFRVIEKTEVVDPTTVRFTLREPFSAFINTLAHPSAVMISPAALKKWGRDVSLHPVGTGPFEFVEWKQTDDMKVKKFAGYWKKGYPKVDTIDWKPVVDNNTRAALIKTGEADFAFTIPFEQASDLKSNPKIELIESPSIIQRYISLNTQQKPFDNPKVREALNYAVNKEALAKVVFAGYATPQTGVVPMGVEYGTKLGPWPYDPAKARALLKEAGYPDGFESTLWSAYNHSTAQKLIQFVQQQLAQVGVKVRVQALEAGERVAKVESAQDPAAAPVRMYYSGWSASTGEANWALTPLLASASAPPKLYNTAYYKSSAVDDDLAKALETTDRAKKAALYADAQKQVWTDAPWIFLVQEKIVYARNKRLHGMYVMPDGSFNFDEISVK</sequence>
<gene>
    <name evidence="10" type="ORF">DT99_33840</name>
</gene>
<organism evidence="10">
    <name type="scientific">Burkholderia cenocepacia</name>
    <dbReference type="NCBI Taxonomy" id="95486"/>
    <lineage>
        <taxon>Bacteria</taxon>
        <taxon>Pseudomonadati</taxon>
        <taxon>Pseudomonadota</taxon>
        <taxon>Betaproteobacteria</taxon>
        <taxon>Burkholderiales</taxon>
        <taxon>Burkholderiaceae</taxon>
        <taxon>Burkholderia</taxon>
        <taxon>Burkholderia cepacia complex</taxon>
    </lineage>
</organism>
<dbReference type="CDD" id="cd08499">
    <property type="entry name" value="PBP2_Ylib_like"/>
    <property type="match status" value="1"/>
</dbReference>
<comment type="function">
    <text evidence="1">Part of the ABC transporter complex GsiABCD involved in glutathione import. Binds glutathione.</text>
</comment>
<comment type="similarity">
    <text evidence="3">Belongs to the bacterial solute-binding protein 5 family.</text>
</comment>
<evidence type="ECO:0000256" key="3">
    <source>
        <dbReference type="ARBA" id="ARBA00005695"/>
    </source>
</evidence>
<comment type="caution">
    <text evidence="10">The sequence shown here is derived from an EMBL/GenBank/DDBJ whole genome shotgun (WGS) entry which is preliminary data.</text>
</comment>
<name>A0A071M4B3_9BURK</name>
<evidence type="ECO:0000256" key="1">
    <source>
        <dbReference type="ARBA" id="ARBA00003489"/>
    </source>
</evidence>
<keyword evidence="6 8" id="KW-0732">Signal</keyword>
<evidence type="ECO:0000259" key="9">
    <source>
        <dbReference type="Pfam" id="PF00496"/>
    </source>
</evidence>
<feature type="chain" id="PRO_5001679818" description="Glutathione-binding protein GsiB" evidence="8">
    <location>
        <begin position="34"/>
        <end position="520"/>
    </location>
</feature>
<dbReference type="GO" id="GO:0030288">
    <property type="term" value="C:outer membrane-bounded periplasmic space"/>
    <property type="evidence" value="ECO:0007669"/>
    <property type="project" value="TreeGrafter"/>
</dbReference>
<dbReference type="Gene3D" id="3.40.190.10">
    <property type="entry name" value="Periplasmic binding protein-like II"/>
    <property type="match status" value="1"/>
</dbReference>
<evidence type="ECO:0000256" key="7">
    <source>
        <dbReference type="ARBA" id="ARBA00022764"/>
    </source>
</evidence>
<feature type="domain" description="Solute-binding protein family 5" evidence="9">
    <location>
        <begin position="77"/>
        <end position="435"/>
    </location>
</feature>
<dbReference type="InterPro" id="IPR000914">
    <property type="entry name" value="SBP_5_dom"/>
</dbReference>
<dbReference type="InterPro" id="IPR030678">
    <property type="entry name" value="Peptide/Ni-bd"/>
</dbReference>
<evidence type="ECO:0000313" key="10">
    <source>
        <dbReference type="EMBL" id="KEA55587.1"/>
    </source>
</evidence>
<proteinExistence type="inferred from homology"/>
<dbReference type="InterPro" id="IPR023765">
    <property type="entry name" value="SBP_5_CS"/>
</dbReference>
<dbReference type="Pfam" id="PF00496">
    <property type="entry name" value="SBP_bac_5"/>
    <property type="match status" value="1"/>
</dbReference>
<dbReference type="EMBL" id="JJOA01000056">
    <property type="protein sequence ID" value="KEA55587.1"/>
    <property type="molecule type" value="Genomic_DNA"/>
</dbReference>
<dbReference type="PIRSF" id="PIRSF002741">
    <property type="entry name" value="MppA"/>
    <property type="match status" value="1"/>
</dbReference>
<dbReference type="Gene3D" id="3.10.105.10">
    <property type="entry name" value="Dipeptide-binding Protein, Domain 3"/>
    <property type="match status" value="1"/>
</dbReference>
<dbReference type="Gene3D" id="3.90.76.10">
    <property type="entry name" value="Dipeptide-binding Protein, Domain 1"/>
    <property type="match status" value="1"/>
</dbReference>
<dbReference type="PANTHER" id="PTHR30290">
    <property type="entry name" value="PERIPLASMIC BINDING COMPONENT OF ABC TRANSPORTER"/>
    <property type="match status" value="1"/>
</dbReference>
<dbReference type="PANTHER" id="PTHR30290:SF32">
    <property type="entry name" value="GLUTATHIONE-BINDING PROTEIN GSIB"/>
    <property type="match status" value="1"/>
</dbReference>